<comment type="caution">
    <text evidence="2">The sequence shown here is derived from an EMBL/GenBank/DDBJ whole genome shotgun (WGS) entry which is preliminary data.</text>
</comment>
<evidence type="ECO:0000313" key="2">
    <source>
        <dbReference type="EMBL" id="KRM36991.1"/>
    </source>
</evidence>
<dbReference type="AlphaFoldDB" id="A0A0R1Y4D5"/>
<organism evidence="2 3">
    <name type="scientific">Lactobacillus hamsteri DSM 5661 = JCM 6256</name>
    <dbReference type="NCBI Taxonomy" id="1423754"/>
    <lineage>
        <taxon>Bacteria</taxon>
        <taxon>Bacillati</taxon>
        <taxon>Bacillota</taxon>
        <taxon>Bacilli</taxon>
        <taxon>Lactobacillales</taxon>
        <taxon>Lactobacillaceae</taxon>
        <taxon>Lactobacillus</taxon>
    </lineage>
</organism>
<dbReference type="STRING" id="1423754.FC39_GL000443"/>
<reference evidence="2 3" key="1">
    <citation type="journal article" date="2015" name="Genome Announc.">
        <title>Expanding the biotechnology potential of lactobacilli through comparative genomics of 213 strains and associated genera.</title>
        <authorList>
            <person name="Sun Z."/>
            <person name="Harris H.M."/>
            <person name="McCann A."/>
            <person name="Guo C."/>
            <person name="Argimon S."/>
            <person name="Zhang W."/>
            <person name="Yang X."/>
            <person name="Jeffery I.B."/>
            <person name="Cooney J.C."/>
            <person name="Kagawa T.F."/>
            <person name="Liu W."/>
            <person name="Song Y."/>
            <person name="Salvetti E."/>
            <person name="Wrobel A."/>
            <person name="Rasinkangas P."/>
            <person name="Parkhill J."/>
            <person name="Rea M.C."/>
            <person name="O'Sullivan O."/>
            <person name="Ritari J."/>
            <person name="Douillard F.P."/>
            <person name="Paul Ross R."/>
            <person name="Yang R."/>
            <person name="Briner A.E."/>
            <person name="Felis G.E."/>
            <person name="de Vos W.M."/>
            <person name="Barrangou R."/>
            <person name="Klaenhammer T.R."/>
            <person name="Caufield P.W."/>
            <person name="Cui Y."/>
            <person name="Zhang H."/>
            <person name="O'Toole P.W."/>
        </authorList>
    </citation>
    <scope>NUCLEOTIDE SEQUENCE [LARGE SCALE GENOMIC DNA]</scope>
    <source>
        <strain evidence="2 3">DSM 5661</strain>
    </source>
</reference>
<feature type="region of interest" description="Disordered" evidence="1">
    <location>
        <begin position="448"/>
        <end position="472"/>
    </location>
</feature>
<gene>
    <name evidence="2" type="ORF">FC39_GL000443</name>
</gene>
<proteinExistence type="predicted"/>
<dbReference type="Proteomes" id="UP000051223">
    <property type="component" value="Unassembled WGS sequence"/>
</dbReference>
<dbReference type="PATRIC" id="fig|1423754.3.peg.457"/>
<dbReference type="OrthoDB" id="2300096at2"/>
<dbReference type="EMBL" id="AZGI01000092">
    <property type="protein sequence ID" value="KRM36991.1"/>
    <property type="molecule type" value="Genomic_DNA"/>
</dbReference>
<dbReference type="eggNOG" id="ENOG502ZVK2">
    <property type="taxonomic scope" value="Bacteria"/>
</dbReference>
<name>A0A0R1Y4D5_9LACO</name>
<dbReference type="CDD" id="cd19958">
    <property type="entry name" value="pyocin_knob"/>
    <property type="match status" value="1"/>
</dbReference>
<feature type="compositionally biased region" description="Polar residues" evidence="1">
    <location>
        <begin position="453"/>
        <end position="472"/>
    </location>
</feature>
<sequence>MSKYNKTILTDAGLELAKKANAGKAKFQITRAVTSSEDLSGKTITELQALTELPSIMQNGTILDAEPTQTDNAILSVSLRFTNKDLTNSYPIRNVGLYVKEEGKDHDFLYALATAQEAEFMPDYSDQVLYRFNLQMYVVVGRVQSVTVEILDGTSVPYDVFNRHVEESNTRLEDLENTRAKSATVNGSEKVLPDDEGNLALTVPNPDLSNYPTRSEVESLTDLTKIKFRKQFVNGTSEAEDKTWSAKKNADGTYTIDIFNDDWTAIKLVDLIKTVGGKADKATVDALTTRVNTLSGTTESQNKVGIDANTLTTTGVYRIETPTAELNYPTSNGGVLNVLNGVNSRLVQIYYPDNNEAPYYRFKTDNNWKPWVQLASASGVYAKTETYNKTDVNNLLENVGKVKSATVNGGAQILPTEDGTLPLIVPDPDLSGLATKKELSKAVKVKTVDGNEPDSNGNVSTNSVKKVNGVSPDSNGNATINVGVKKVNNTFPDSNGNVATIQIFDNDSDARQYSANHPDTLTGILL</sequence>
<evidence type="ECO:0000256" key="1">
    <source>
        <dbReference type="SAM" id="MobiDB-lite"/>
    </source>
</evidence>
<dbReference type="RefSeq" id="WP_025080515.1">
    <property type="nucleotide sequence ID" value="NZ_AZGI01000092.1"/>
</dbReference>
<evidence type="ECO:0000313" key="3">
    <source>
        <dbReference type="Proteomes" id="UP000051223"/>
    </source>
</evidence>
<keyword evidence="3" id="KW-1185">Reference proteome</keyword>
<protein>
    <submittedName>
        <fullName evidence="2">Uncharacterized protein</fullName>
    </submittedName>
</protein>
<accession>A0A0R1Y4D5</accession>